<dbReference type="Gene3D" id="1.10.1240.10">
    <property type="entry name" value="Methionine synthase domain"/>
    <property type="match status" value="1"/>
</dbReference>
<dbReference type="PANTHER" id="PTHR45833:SF1">
    <property type="entry name" value="METHIONINE SYNTHASE"/>
    <property type="match status" value="1"/>
</dbReference>
<dbReference type="Pfam" id="PF02310">
    <property type="entry name" value="B12-binding"/>
    <property type="match status" value="1"/>
</dbReference>
<keyword evidence="2" id="KW-0170">Cobalt</keyword>
<dbReference type="SMART" id="SM01018">
    <property type="entry name" value="B12-binding_2"/>
    <property type="match status" value="1"/>
</dbReference>
<keyword evidence="1" id="KW-0479">Metal-binding</keyword>
<dbReference type="InterPro" id="IPR036724">
    <property type="entry name" value="Cobalamin-bd_sf"/>
</dbReference>
<dbReference type="PROSITE" id="PS51337">
    <property type="entry name" value="B12_BINDING_NTER"/>
    <property type="match status" value="1"/>
</dbReference>
<evidence type="ECO:0000256" key="1">
    <source>
        <dbReference type="ARBA" id="ARBA00022723"/>
    </source>
</evidence>
<dbReference type="PROSITE" id="PS51332">
    <property type="entry name" value="B12_BINDING"/>
    <property type="match status" value="1"/>
</dbReference>
<name>A0ABT1Y187_9FIRM</name>
<dbReference type="RefSeq" id="WP_089610107.1">
    <property type="nucleotide sequence ID" value="NZ_CP022121.1"/>
</dbReference>
<keyword evidence="6" id="KW-1185">Reference proteome</keyword>
<dbReference type="SUPFAM" id="SSF47644">
    <property type="entry name" value="Methionine synthase domain"/>
    <property type="match status" value="1"/>
</dbReference>
<dbReference type="Proteomes" id="UP001524944">
    <property type="component" value="Unassembled WGS sequence"/>
</dbReference>
<feature type="domain" description="B12-binding N-terminal" evidence="4">
    <location>
        <begin position="1"/>
        <end position="86"/>
    </location>
</feature>
<evidence type="ECO:0000259" key="4">
    <source>
        <dbReference type="PROSITE" id="PS51337"/>
    </source>
</evidence>
<dbReference type="CDD" id="cd02070">
    <property type="entry name" value="corrinoid_protein_B12-BD"/>
    <property type="match status" value="1"/>
</dbReference>
<evidence type="ECO:0000313" key="5">
    <source>
        <dbReference type="EMBL" id="MCR6544623.1"/>
    </source>
</evidence>
<evidence type="ECO:0000313" key="6">
    <source>
        <dbReference type="Proteomes" id="UP001524944"/>
    </source>
</evidence>
<dbReference type="Gene3D" id="3.40.50.280">
    <property type="entry name" value="Cobalamin-binding domain"/>
    <property type="match status" value="1"/>
</dbReference>
<dbReference type="SUPFAM" id="SSF52242">
    <property type="entry name" value="Cobalamin (vitamin B12)-binding domain"/>
    <property type="match status" value="1"/>
</dbReference>
<feature type="domain" description="B12-binding" evidence="3">
    <location>
        <begin position="88"/>
        <end position="211"/>
    </location>
</feature>
<proteinExistence type="predicted"/>
<dbReference type="PANTHER" id="PTHR45833">
    <property type="entry name" value="METHIONINE SYNTHASE"/>
    <property type="match status" value="1"/>
</dbReference>
<comment type="caution">
    <text evidence="5">The sequence shown here is derived from an EMBL/GenBank/DDBJ whole genome shotgun (WGS) entry which is preliminary data.</text>
</comment>
<dbReference type="Pfam" id="PF02607">
    <property type="entry name" value="B12-binding_2"/>
    <property type="match status" value="1"/>
</dbReference>
<gene>
    <name evidence="5" type="ORF">NVS47_03690</name>
</gene>
<evidence type="ECO:0000256" key="2">
    <source>
        <dbReference type="ARBA" id="ARBA00023285"/>
    </source>
</evidence>
<dbReference type="InterPro" id="IPR036594">
    <property type="entry name" value="Meth_synthase_dom"/>
</dbReference>
<dbReference type="InterPro" id="IPR003759">
    <property type="entry name" value="Cbl-bd_cap"/>
</dbReference>
<organism evidence="5 6">
    <name type="scientific">Dehalobacterium formicoaceticum</name>
    <dbReference type="NCBI Taxonomy" id="51515"/>
    <lineage>
        <taxon>Bacteria</taxon>
        <taxon>Bacillati</taxon>
        <taxon>Bacillota</taxon>
        <taxon>Clostridia</taxon>
        <taxon>Eubacteriales</taxon>
        <taxon>Peptococcaceae</taxon>
        <taxon>Dehalobacterium</taxon>
    </lineage>
</organism>
<dbReference type="EMBL" id="JANPWE010000001">
    <property type="protein sequence ID" value="MCR6544623.1"/>
    <property type="molecule type" value="Genomic_DNA"/>
</dbReference>
<accession>A0ABT1Y187</accession>
<dbReference type="InterPro" id="IPR006158">
    <property type="entry name" value="Cobalamin-bd"/>
</dbReference>
<reference evidence="5 6" key="1">
    <citation type="submission" date="2022-08" db="EMBL/GenBank/DDBJ databases">
        <title>Proteogenomics of the novel Dehalobacterium formicoaceticum strain EZ94 highlights a key role of methyltransferases during anaerobic dichloromethane degradation.</title>
        <authorList>
            <person name="Wasmund K."/>
        </authorList>
    </citation>
    <scope>NUCLEOTIDE SEQUENCE [LARGE SCALE GENOMIC DNA]</scope>
    <source>
        <strain evidence="5 6">EZ94</strain>
    </source>
</reference>
<sequence>MAFDNLKQALLDQDEELTVQLVNEELAKGSAARDLFDALSEAMTEVGEKFANMEFFLPEVMLASDAMKAASDILIPEMAKTNSQAESLGTVVIGTVQGDVHTVGKDMVVGTLATGGFEVIDLGKDVAPEVFIEAAEKNNASIIALSALMTATMPSQGDVINFLNSKGIRDKYKVLVGGGVVHQDFADKIGADGYAKDAIDAVVEAKRIIGK</sequence>
<dbReference type="InterPro" id="IPR050554">
    <property type="entry name" value="Met_Synthase/Corrinoid"/>
</dbReference>
<protein>
    <submittedName>
        <fullName evidence="5">Corrinoid protein</fullName>
    </submittedName>
</protein>
<evidence type="ECO:0000259" key="3">
    <source>
        <dbReference type="PROSITE" id="PS51332"/>
    </source>
</evidence>